<evidence type="ECO:0000259" key="9">
    <source>
        <dbReference type="SMART" id="SM00906"/>
    </source>
</evidence>
<feature type="region of interest" description="Disordered" evidence="8">
    <location>
        <begin position="474"/>
        <end position="497"/>
    </location>
</feature>
<dbReference type="RefSeq" id="XP_046013374.1">
    <property type="nucleotide sequence ID" value="XM_046154112.1"/>
</dbReference>
<dbReference type="Pfam" id="PF04082">
    <property type="entry name" value="Fungal_trans"/>
    <property type="match status" value="1"/>
</dbReference>
<dbReference type="InterPro" id="IPR052202">
    <property type="entry name" value="Yeast_MetPath_Reg"/>
</dbReference>
<evidence type="ECO:0000256" key="2">
    <source>
        <dbReference type="ARBA" id="ARBA00022723"/>
    </source>
</evidence>
<evidence type="ECO:0000256" key="1">
    <source>
        <dbReference type="ARBA" id="ARBA00004123"/>
    </source>
</evidence>
<evidence type="ECO:0000256" key="8">
    <source>
        <dbReference type="SAM" id="MobiDB-lite"/>
    </source>
</evidence>
<dbReference type="GO" id="GO:0008270">
    <property type="term" value="F:zinc ion binding"/>
    <property type="evidence" value="ECO:0007669"/>
    <property type="project" value="InterPro"/>
</dbReference>
<evidence type="ECO:0000256" key="5">
    <source>
        <dbReference type="ARBA" id="ARBA00023125"/>
    </source>
</evidence>
<dbReference type="GO" id="GO:0006351">
    <property type="term" value="P:DNA-templated transcription"/>
    <property type="evidence" value="ECO:0007669"/>
    <property type="project" value="InterPro"/>
</dbReference>
<dbReference type="SMART" id="SM00906">
    <property type="entry name" value="Fungal_trans"/>
    <property type="match status" value="1"/>
</dbReference>
<proteinExistence type="predicted"/>
<keyword evidence="7" id="KW-0539">Nucleus</keyword>
<evidence type="ECO:0000313" key="11">
    <source>
        <dbReference type="Proteomes" id="UP000756346"/>
    </source>
</evidence>
<dbReference type="InterPro" id="IPR007219">
    <property type="entry name" value="XnlR_reg_dom"/>
</dbReference>
<gene>
    <name evidence="10" type="ORF">B0I36DRAFT_324446</name>
</gene>
<keyword evidence="6" id="KW-0804">Transcription</keyword>
<keyword evidence="3" id="KW-0862">Zinc</keyword>
<keyword evidence="2" id="KW-0479">Metal-binding</keyword>
<dbReference type="GO" id="GO:0045944">
    <property type="term" value="P:positive regulation of transcription by RNA polymerase II"/>
    <property type="evidence" value="ECO:0007669"/>
    <property type="project" value="TreeGrafter"/>
</dbReference>
<dbReference type="GeneID" id="70183658"/>
<dbReference type="Proteomes" id="UP000756346">
    <property type="component" value="Unassembled WGS sequence"/>
</dbReference>
<name>A0A9P8YAC7_9PEZI</name>
<organism evidence="10 11">
    <name type="scientific">Microdochium trichocladiopsis</name>
    <dbReference type="NCBI Taxonomy" id="1682393"/>
    <lineage>
        <taxon>Eukaryota</taxon>
        <taxon>Fungi</taxon>
        <taxon>Dikarya</taxon>
        <taxon>Ascomycota</taxon>
        <taxon>Pezizomycotina</taxon>
        <taxon>Sordariomycetes</taxon>
        <taxon>Xylariomycetidae</taxon>
        <taxon>Xylariales</taxon>
        <taxon>Microdochiaceae</taxon>
        <taxon>Microdochium</taxon>
    </lineage>
</organism>
<evidence type="ECO:0000256" key="3">
    <source>
        <dbReference type="ARBA" id="ARBA00022833"/>
    </source>
</evidence>
<dbReference type="GO" id="GO:0000981">
    <property type="term" value="F:DNA-binding transcription factor activity, RNA polymerase II-specific"/>
    <property type="evidence" value="ECO:0007669"/>
    <property type="project" value="TreeGrafter"/>
</dbReference>
<dbReference type="PANTHER" id="PTHR47782">
    <property type="entry name" value="ZN(II)2CYS6 TRANSCRIPTION FACTOR (EUROFUNG)-RELATED"/>
    <property type="match status" value="1"/>
</dbReference>
<keyword evidence="4" id="KW-0805">Transcription regulation</keyword>
<keyword evidence="11" id="KW-1185">Reference proteome</keyword>
<sequence>MSSLFTDPDWRSRHSDLLQSLTSASQAAAASPSVGPCPLPASGTEARAYFDSYIREDHAQKPILSRAEIETLFNQIYDNSKNAPRQGLPRQTLYRACMIMALGAVKPFRHNACKHHPFGFYLTAMEYLDPTFLSSNLSAIQNLLLIVRFGIYFHIGASIWEIVRMCMRMCVEQGLHKKSPHGEFSPMEEQMRRRVFWCVYLMDRYSSSTLSRPFAISDHDIDVPSVVDADDAEIIAATQSQPGKPLDELDIGRHRLHNSAPSEASVLLLTVRLRQISSDVNTMFSSLLRRKVSDPDSYSALTATGRICEIMDAIVLRLEAWRSTAPVFEHPRSQYERSEWYDLLKTREIFNIMRGAVDASPKRDGVPPRHVLVQCLEWAMRTIELYSDLFERSIVTNTRSYFQLMINAGFSILYFASVSTPAMLTPDVAARCRDILSRCGKTLMQMTVDLANSRHYVAVFEALHHHLSHKLRIVQSRRPSPPGSRGGPNGGHLAHGHFAAPADNAHVQFPRAGGSDHSANGPQAFYASDKDGNEVVPSLGHYPNVEQATGSQNGAGPYGGFVPGLDNHLAWTNGRYLPLQDQYQQQPLAVAPRAADEAGAAYQLDDTSELLNWDFLHDEVLWNMGNYVYGGANEAFGSFDGIPMPP</sequence>
<accession>A0A9P8YAC7</accession>
<dbReference type="GO" id="GO:0005634">
    <property type="term" value="C:nucleus"/>
    <property type="evidence" value="ECO:0007669"/>
    <property type="project" value="UniProtKB-SubCell"/>
</dbReference>
<protein>
    <submittedName>
        <fullName evidence="10">Fungal-specific transcription factor domain-containing protein</fullName>
    </submittedName>
</protein>
<feature type="domain" description="Xylanolytic transcriptional activator regulatory" evidence="9">
    <location>
        <begin position="159"/>
        <end position="230"/>
    </location>
</feature>
<evidence type="ECO:0000256" key="4">
    <source>
        <dbReference type="ARBA" id="ARBA00023015"/>
    </source>
</evidence>
<dbReference type="CDD" id="cd12148">
    <property type="entry name" value="fungal_TF_MHR"/>
    <property type="match status" value="1"/>
</dbReference>
<evidence type="ECO:0000256" key="7">
    <source>
        <dbReference type="ARBA" id="ARBA00023242"/>
    </source>
</evidence>
<evidence type="ECO:0000313" key="10">
    <source>
        <dbReference type="EMBL" id="KAH7031694.1"/>
    </source>
</evidence>
<dbReference type="GO" id="GO:0043565">
    <property type="term" value="F:sequence-specific DNA binding"/>
    <property type="evidence" value="ECO:0007669"/>
    <property type="project" value="TreeGrafter"/>
</dbReference>
<comment type="subcellular location">
    <subcellularLocation>
        <location evidence="1">Nucleus</location>
    </subcellularLocation>
</comment>
<dbReference type="EMBL" id="JAGTJQ010000005">
    <property type="protein sequence ID" value="KAH7031694.1"/>
    <property type="molecule type" value="Genomic_DNA"/>
</dbReference>
<dbReference type="PANTHER" id="PTHR47782:SF12">
    <property type="entry name" value="ZN(II)2CYS6 TRANSCRIPTION FACTOR (EUROFUNG)"/>
    <property type="match status" value="1"/>
</dbReference>
<keyword evidence="5" id="KW-0238">DNA-binding</keyword>
<dbReference type="OrthoDB" id="25921at2759"/>
<dbReference type="AlphaFoldDB" id="A0A9P8YAC7"/>
<evidence type="ECO:0000256" key="6">
    <source>
        <dbReference type="ARBA" id="ARBA00023163"/>
    </source>
</evidence>
<comment type="caution">
    <text evidence="10">The sequence shown here is derived from an EMBL/GenBank/DDBJ whole genome shotgun (WGS) entry which is preliminary data.</text>
</comment>
<reference evidence="10" key="1">
    <citation type="journal article" date="2021" name="Nat. Commun.">
        <title>Genetic determinants of endophytism in the Arabidopsis root mycobiome.</title>
        <authorList>
            <person name="Mesny F."/>
            <person name="Miyauchi S."/>
            <person name="Thiergart T."/>
            <person name="Pickel B."/>
            <person name="Atanasova L."/>
            <person name="Karlsson M."/>
            <person name="Huettel B."/>
            <person name="Barry K.W."/>
            <person name="Haridas S."/>
            <person name="Chen C."/>
            <person name="Bauer D."/>
            <person name="Andreopoulos W."/>
            <person name="Pangilinan J."/>
            <person name="LaButti K."/>
            <person name="Riley R."/>
            <person name="Lipzen A."/>
            <person name="Clum A."/>
            <person name="Drula E."/>
            <person name="Henrissat B."/>
            <person name="Kohler A."/>
            <person name="Grigoriev I.V."/>
            <person name="Martin F.M."/>
            <person name="Hacquard S."/>
        </authorList>
    </citation>
    <scope>NUCLEOTIDE SEQUENCE</scope>
    <source>
        <strain evidence="10">MPI-CAGE-CH-0230</strain>
    </source>
</reference>